<evidence type="ECO:0000256" key="1">
    <source>
        <dbReference type="ARBA" id="ARBA00008714"/>
    </source>
</evidence>
<keyword evidence="4" id="KW-0408">Iron</keyword>
<dbReference type="InterPro" id="IPR019831">
    <property type="entry name" value="Mn/Fe_SOD_N"/>
</dbReference>
<dbReference type="PANTHER" id="PTHR42769">
    <property type="entry name" value="SUPEROXIDE DISMUTASE"/>
    <property type="match status" value="1"/>
</dbReference>
<sequence length="192" mass="21755">MPVELPALPYLSGSLQPHLSAQTVELHHGRHHRAYVDAVNAGILGTEWEEASLEEIVRHAQGTLFDAAAQAWNHGFYWQCLRPRGGGEPQGRLGELVKRQFGDVQRLREEFNRTALGLFGSGWVWLVQHPGGQLGIQATRNAGTPLTGESTPLLCCDVWEHAYYTDYQNDRARYLDAFWQMVNWEFAESQLR</sequence>
<dbReference type="Gene3D" id="1.10.287.990">
    <property type="entry name" value="Fe,Mn superoxide dismutase (SOD) domain"/>
    <property type="match status" value="1"/>
</dbReference>
<keyword evidence="3 7" id="KW-0560">Oxidoreductase</keyword>
<evidence type="ECO:0000313" key="11">
    <source>
        <dbReference type="Proteomes" id="UP000051757"/>
    </source>
</evidence>
<feature type="binding site" evidence="6">
    <location>
        <position position="157"/>
    </location>
    <ligand>
        <name>Mn(2+)</name>
        <dbReference type="ChEBI" id="CHEBI:29035"/>
    </ligand>
</feature>
<dbReference type="PROSITE" id="PS00088">
    <property type="entry name" value="SOD_MN"/>
    <property type="match status" value="1"/>
</dbReference>
<evidence type="ECO:0000256" key="5">
    <source>
        <dbReference type="ARBA" id="ARBA00049204"/>
    </source>
</evidence>
<gene>
    <name evidence="10" type="ORF">ARC23_06130</name>
</gene>
<proteinExistence type="inferred from homology"/>
<keyword evidence="2 6" id="KW-0479">Metal-binding</keyword>
<dbReference type="EMBL" id="LLXV01000015">
    <property type="protein sequence ID" value="KRG52455.1"/>
    <property type="molecule type" value="Genomic_DNA"/>
</dbReference>
<dbReference type="OrthoDB" id="9803125at2"/>
<dbReference type="Proteomes" id="UP000051757">
    <property type="component" value="Unassembled WGS sequence"/>
</dbReference>
<comment type="catalytic activity">
    <reaction evidence="5 7">
        <text>2 superoxide + 2 H(+) = H2O2 + O2</text>
        <dbReference type="Rhea" id="RHEA:20696"/>
        <dbReference type="ChEBI" id="CHEBI:15378"/>
        <dbReference type="ChEBI" id="CHEBI:15379"/>
        <dbReference type="ChEBI" id="CHEBI:16240"/>
        <dbReference type="ChEBI" id="CHEBI:18421"/>
        <dbReference type="EC" id="1.15.1.1"/>
    </reaction>
</comment>
<evidence type="ECO:0000259" key="8">
    <source>
        <dbReference type="Pfam" id="PF00081"/>
    </source>
</evidence>
<evidence type="ECO:0000259" key="9">
    <source>
        <dbReference type="Pfam" id="PF02777"/>
    </source>
</evidence>
<dbReference type="PANTHER" id="PTHR42769:SF3">
    <property type="entry name" value="SUPEROXIDE DISMUTASE [FE] 2, CHLOROPLASTIC"/>
    <property type="match status" value="1"/>
</dbReference>
<accession>A0A0R0BFD2</accession>
<dbReference type="Gene3D" id="3.55.40.20">
    <property type="entry name" value="Iron/manganese superoxide dismutase, C-terminal domain"/>
    <property type="match status" value="1"/>
</dbReference>
<dbReference type="InterPro" id="IPR036324">
    <property type="entry name" value="Mn/Fe_SOD_N_sf"/>
</dbReference>
<dbReference type="EC" id="1.15.1.1" evidence="7"/>
<dbReference type="InterPro" id="IPR001189">
    <property type="entry name" value="Mn/Fe_SOD"/>
</dbReference>
<protein>
    <recommendedName>
        <fullName evidence="7">Superoxide dismutase</fullName>
        <ecNumber evidence="7">1.15.1.1</ecNumber>
    </recommendedName>
</protein>
<evidence type="ECO:0000256" key="3">
    <source>
        <dbReference type="ARBA" id="ARBA00023002"/>
    </source>
</evidence>
<keyword evidence="11" id="KW-1185">Reference proteome</keyword>
<comment type="similarity">
    <text evidence="1 7">Belongs to the iron/manganese superoxide dismutase family.</text>
</comment>
<dbReference type="InterPro" id="IPR036314">
    <property type="entry name" value="SOD_C_sf"/>
</dbReference>
<evidence type="ECO:0000256" key="7">
    <source>
        <dbReference type="RuleBase" id="RU000414"/>
    </source>
</evidence>
<dbReference type="GO" id="GO:0046872">
    <property type="term" value="F:metal ion binding"/>
    <property type="evidence" value="ECO:0007669"/>
    <property type="project" value="UniProtKB-KW"/>
</dbReference>
<feature type="binding site" evidence="6">
    <location>
        <position position="27"/>
    </location>
    <ligand>
        <name>Mn(2+)</name>
        <dbReference type="ChEBI" id="CHEBI:29035"/>
    </ligand>
</feature>
<dbReference type="Pfam" id="PF00081">
    <property type="entry name" value="Sod_Fe_N"/>
    <property type="match status" value="1"/>
</dbReference>
<dbReference type="InterPro" id="IPR019832">
    <property type="entry name" value="Mn/Fe_SOD_C"/>
</dbReference>
<evidence type="ECO:0000313" key="10">
    <source>
        <dbReference type="EMBL" id="KRG52455.1"/>
    </source>
</evidence>
<dbReference type="SUPFAM" id="SSF54719">
    <property type="entry name" value="Fe,Mn superoxide dismutase (SOD), C-terminal domain"/>
    <property type="match status" value="1"/>
</dbReference>
<reference evidence="10 11" key="1">
    <citation type="journal article" date="2016" name="Front. Microbiol.">
        <title>Genome Sequence of Type Strains of Genus Stenotrophomonas.</title>
        <authorList>
            <person name="Patil P.P."/>
            <person name="Midha S."/>
            <person name="Kumar S."/>
            <person name="Patil P.B."/>
        </authorList>
    </citation>
    <scope>NUCLEOTIDE SEQUENCE [LARGE SCALE GENOMIC DNA]</scope>
    <source>
        <strain evidence="10 11">LMG 978</strain>
    </source>
</reference>
<dbReference type="InterPro" id="IPR019833">
    <property type="entry name" value="Mn/Fe_SOD_BS"/>
</dbReference>
<evidence type="ECO:0000256" key="2">
    <source>
        <dbReference type="ARBA" id="ARBA00022723"/>
    </source>
</evidence>
<dbReference type="FunFam" id="1.10.287.990:FF:000002">
    <property type="entry name" value="Superoxide dismutase"/>
    <property type="match status" value="1"/>
</dbReference>
<comment type="caution">
    <text evidence="10">The sequence shown here is derived from an EMBL/GenBank/DDBJ whole genome shotgun (WGS) entry which is preliminary data.</text>
</comment>
<organism evidence="10 11">
    <name type="scientific">Stenotrophomonas beteli</name>
    <dbReference type="NCBI Taxonomy" id="3384461"/>
    <lineage>
        <taxon>Bacteria</taxon>
        <taxon>Pseudomonadati</taxon>
        <taxon>Pseudomonadota</taxon>
        <taxon>Gammaproteobacteria</taxon>
        <taxon>Lysobacterales</taxon>
        <taxon>Lysobacteraceae</taxon>
        <taxon>Stenotrophomonas</taxon>
        <taxon>Stenotrophomonas maltophilia group</taxon>
    </lineage>
</organism>
<feature type="domain" description="Manganese/iron superoxide dismutase C-terminal" evidence="9">
    <location>
        <begin position="89"/>
        <end position="189"/>
    </location>
</feature>
<dbReference type="SUPFAM" id="SSF46609">
    <property type="entry name" value="Fe,Mn superoxide dismutase (SOD), N-terminal domain"/>
    <property type="match status" value="1"/>
</dbReference>
<evidence type="ECO:0000256" key="4">
    <source>
        <dbReference type="ARBA" id="ARBA00023004"/>
    </source>
</evidence>
<dbReference type="Pfam" id="PF02777">
    <property type="entry name" value="Sod_Fe_C"/>
    <property type="match status" value="1"/>
</dbReference>
<dbReference type="GO" id="GO:0004784">
    <property type="term" value="F:superoxide dismutase activity"/>
    <property type="evidence" value="ECO:0007669"/>
    <property type="project" value="UniProtKB-EC"/>
</dbReference>
<name>A0A0R0BFD2_9GAMM</name>
<feature type="domain" description="Manganese/iron superoxide dismutase N-terminal" evidence="8">
    <location>
        <begin position="4"/>
        <end position="81"/>
    </location>
</feature>
<dbReference type="AlphaFoldDB" id="A0A0R0BFD2"/>
<feature type="binding site" evidence="6">
    <location>
        <position position="161"/>
    </location>
    <ligand>
        <name>Mn(2+)</name>
        <dbReference type="ChEBI" id="CHEBI:29035"/>
    </ligand>
</feature>
<dbReference type="PRINTS" id="PR01703">
    <property type="entry name" value="MNSODISMTASE"/>
</dbReference>
<evidence type="ECO:0000256" key="6">
    <source>
        <dbReference type="PIRSR" id="PIRSR000349-1"/>
    </source>
</evidence>
<dbReference type="PIRSF" id="PIRSF000349">
    <property type="entry name" value="SODismutase"/>
    <property type="match status" value="1"/>
</dbReference>
<comment type="function">
    <text evidence="7">Destroys radicals which are normally produced within the cells and which are toxic to biological systems.</text>
</comment>
<feature type="binding site" evidence="6">
    <location>
        <position position="74"/>
    </location>
    <ligand>
        <name>Mn(2+)</name>
        <dbReference type="ChEBI" id="CHEBI:29035"/>
    </ligand>
</feature>